<evidence type="ECO:0000313" key="2">
    <source>
        <dbReference type="Proteomes" id="UP000887574"/>
    </source>
</evidence>
<organism evidence="2 3">
    <name type="scientific">Ditylenchus dipsaci</name>
    <dbReference type="NCBI Taxonomy" id="166011"/>
    <lineage>
        <taxon>Eukaryota</taxon>
        <taxon>Metazoa</taxon>
        <taxon>Ecdysozoa</taxon>
        <taxon>Nematoda</taxon>
        <taxon>Chromadorea</taxon>
        <taxon>Rhabditida</taxon>
        <taxon>Tylenchina</taxon>
        <taxon>Tylenchomorpha</taxon>
        <taxon>Sphaerularioidea</taxon>
        <taxon>Anguinidae</taxon>
        <taxon>Anguininae</taxon>
        <taxon>Ditylenchus</taxon>
    </lineage>
</organism>
<dbReference type="Gene3D" id="1.10.472.10">
    <property type="entry name" value="Cyclin-like"/>
    <property type="match status" value="1"/>
</dbReference>
<feature type="region of interest" description="Disordered" evidence="1">
    <location>
        <begin position="74"/>
        <end position="105"/>
    </location>
</feature>
<proteinExistence type="predicted"/>
<evidence type="ECO:0000256" key="1">
    <source>
        <dbReference type="SAM" id="MobiDB-lite"/>
    </source>
</evidence>
<feature type="region of interest" description="Disordered" evidence="1">
    <location>
        <begin position="1"/>
        <end position="35"/>
    </location>
</feature>
<sequence>MNNKMNGAIGSTKNFASSASNASIKKNGIGNSAQVNGKRTFDANFRHPGDAAPPPFKQPFIPFNSLTASRASTSAASTSMTMNRLDASRTSQKPQVKPQMKRATNGVSCRKLKGVKSEEKWLLTNQQFYQIPSFADGVKPKEETKMRRQAAKFIQCMGSISIAGSLNQDGKSLRTAWA</sequence>
<protein>
    <submittedName>
        <fullName evidence="3">Uncharacterized protein</fullName>
    </submittedName>
</protein>
<feature type="compositionally biased region" description="Low complexity" evidence="1">
    <location>
        <begin position="11"/>
        <end position="27"/>
    </location>
</feature>
<evidence type="ECO:0000313" key="3">
    <source>
        <dbReference type="WBParaSite" id="jg11913"/>
    </source>
</evidence>
<dbReference type="Proteomes" id="UP000887574">
    <property type="component" value="Unplaced"/>
</dbReference>
<dbReference type="AlphaFoldDB" id="A0A915CSZ7"/>
<dbReference type="WBParaSite" id="jg11913">
    <property type="protein sequence ID" value="jg11913"/>
    <property type="gene ID" value="jg11913"/>
</dbReference>
<name>A0A915CSZ7_9BILA</name>
<keyword evidence="2" id="KW-1185">Reference proteome</keyword>
<reference evidence="3" key="1">
    <citation type="submission" date="2022-11" db="UniProtKB">
        <authorList>
            <consortium name="WormBaseParasite"/>
        </authorList>
    </citation>
    <scope>IDENTIFICATION</scope>
</reference>
<accession>A0A915CSZ7</accession>